<dbReference type="OrthoDB" id="4244294at2"/>
<sequence>MTDLELAAVQAYVRLTKGVRAALDDTAHPDGAPRLLHEPLAETDHALAAAGLVGNERRLFQLVAELAVEQGVRQGA</sequence>
<reference evidence="1" key="1">
    <citation type="submission" date="2020-01" db="EMBL/GenBank/DDBJ databases">
        <title>Whole-genome analyses of novel actinobacteria.</title>
        <authorList>
            <person name="Sahin N."/>
        </authorList>
    </citation>
    <scope>NUCLEOTIDE SEQUENCE</scope>
    <source>
        <strain evidence="1">YC537</strain>
    </source>
</reference>
<organism evidence="1 2">
    <name type="scientific">Streptomyces boluensis</name>
    <dbReference type="NCBI Taxonomy" id="1775135"/>
    <lineage>
        <taxon>Bacteria</taxon>
        <taxon>Bacillati</taxon>
        <taxon>Actinomycetota</taxon>
        <taxon>Actinomycetes</taxon>
        <taxon>Kitasatosporales</taxon>
        <taxon>Streptomycetaceae</taxon>
        <taxon>Streptomyces</taxon>
    </lineage>
</organism>
<protein>
    <submittedName>
        <fullName evidence="1">Uncharacterized protein</fullName>
    </submittedName>
</protein>
<gene>
    <name evidence="1" type="ORF">GUY60_36965</name>
</gene>
<evidence type="ECO:0000313" key="2">
    <source>
        <dbReference type="Proteomes" id="UP000598297"/>
    </source>
</evidence>
<name>A0A964UWV3_9ACTN</name>
<keyword evidence="2" id="KW-1185">Reference proteome</keyword>
<dbReference type="Proteomes" id="UP000598297">
    <property type="component" value="Unassembled WGS sequence"/>
</dbReference>
<dbReference type="AlphaFoldDB" id="A0A964UWV3"/>
<comment type="caution">
    <text evidence="1">The sequence shown here is derived from an EMBL/GenBank/DDBJ whole genome shotgun (WGS) entry which is preliminary data.</text>
</comment>
<evidence type="ECO:0000313" key="1">
    <source>
        <dbReference type="EMBL" id="NBE56914.1"/>
    </source>
</evidence>
<dbReference type="EMBL" id="JAAAHS010000641">
    <property type="protein sequence ID" value="NBE56914.1"/>
    <property type="molecule type" value="Genomic_DNA"/>
</dbReference>
<dbReference type="RefSeq" id="WP_161705882.1">
    <property type="nucleotide sequence ID" value="NZ_JAAAHS010000641.1"/>
</dbReference>
<proteinExistence type="predicted"/>
<accession>A0A964UWV3</accession>